<evidence type="ECO:0000256" key="2">
    <source>
        <dbReference type="ARBA" id="ARBA00006528"/>
    </source>
</evidence>
<evidence type="ECO:0000256" key="4">
    <source>
        <dbReference type="ARBA" id="ARBA00022847"/>
    </source>
</evidence>
<accession>A0A0N5AHU2</accession>
<keyword evidence="8" id="KW-0732">Signal</keyword>
<keyword evidence="5 7" id="KW-1133">Transmembrane helix</keyword>
<keyword evidence="4" id="KW-0769">Symport</keyword>
<feature type="signal peptide" evidence="8">
    <location>
        <begin position="1"/>
        <end position="28"/>
    </location>
</feature>
<feature type="transmembrane region" description="Helical" evidence="7">
    <location>
        <begin position="301"/>
        <end position="324"/>
    </location>
</feature>
<comment type="subcellular location">
    <subcellularLocation>
        <location evidence="1">Membrane</location>
        <topology evidence="1">Multi-pass membrane protein</topology>
    </subcellularLocation>
</comment>
<comment type="similarity">
    <text evidence="2">Belongs to the bile acid:sodium symporter (BASS) (TC 2.A.28) family.</text>
</comment>
<dbReference type="WBParaSite" id="SMUV_0000395601-mRNA-1">
    <property type="protein sequence ID" value="SMUV_0000395601-mRNA-1"/>
    <property type="gene ID" value="SMUV_0000395601"/>
</dbReference>
<name>A0A0N5AHU2_9BILA</name>
<dbReference type="STRING" id="451379.A0A0N5AHU2"/>
<feature type="transmembrane region" description="Helical" evidence="7">
    <location>
        <begin position="158"/>
        <end position="177"/>
    </location>
</feature>
<evidence type="ECO:0000256" key="8">
    <source>
        <dbReference type="SAM" id="SignalP"/>
    </source>
</evidence>
<dbReference type="InterPro" id="IPR002657">
    <property type="entry name" value="BilAc:Na_symport/Acr3"/>
</dbReference>
<evidence type="ECO:0000256" key="5">
    <source>
        <dbReference type="ARBA" id="ARBA00022989"/>
    </source>
</evidence>
<feature type="transmembrane region" description="Helical" evidence="7">
    <location>
        <begin position="259"/>
        <end position="281"/>
    </location>
</feature>
<evidence type="ECO:0000313" key="9">
    <source>
        <dbReference type="Proteomes" id="UP000046393"/>
    </source>
</evidence>
<dbReference type="Proteomes" id="UP000046393">
    <property type="component" value="Unplaced"/>
</dbReference>
<keyword evidence="3 7" id="KW-0812">Transmembrane</keyword>
<keyword evidence="6 7" id="KW-0472">Membrane</keyword>
<feature type="transmembrane region" description="Helical" evidence="7">
    <location>
        <begin position="336"/>
        <end position="355"/>
    </location>
</feature>
<dbReference type="AlphaFoldDB" id="A0A0N5AHU2"/>
<evidence type="ECO:0000313" key="10">
    <source>
        <dbReference type="WBParaSite" id="SMUV_0000395601-mRNA-1"/>
    </source>
</evidence>
<reference evidence="10" key="1">
    <citation type="submission" date="2016-04" db="UniProtKB">
        <authorList>
            <consortium name="WormBaseParasite"/>
        </authorList>
    </citation>
    <scope>IDENTIFICATION</scope>
</reference>
<evidence type="ECO:0000256" key="1">
    <source>
        <dbReference type="ARBA" id="ARBA00004141"/>
    </source>
</evidence>
<dbReference type="PANTHER" id="PTHR10361:SF28">
    <property type="entry name" value="P3 PROTEIN-RELATED"/>
    <property type="match status" value="1"/>
</dbReference>
<dbReference type="InterPro" id="IPR038770">
    <property type="entry name" value="Na+/solute_symporter_sf"/>
</dbReference>
<dbReference type="GO" id="GO:0016020">
    <property type="term" value="C:membrane"/>
    <property type="evidence" value="ECO:0007669"/>
    <property type="project" value="UniProtKB-SubCell"/>
</dbReference>
<sequence length="491" mass="54201">MRLEHKRCPFFMLLHILLQLIIVATTNCKRLSPVSLSFNPPYIHNLVSGHNTTVQLTLQSKQAKNQTNLSLRSFDDDVANVFNTNDQWILEQKTDDTNATKNFTVYGKLLGKTKVCVNLHLSDDILDPTDISNKELSLDCVNGSNGFSVWVVQPTGRVVNHIFLSTLIVLIITANFLMGCELDLDLVLETLKKPIPPLIGLCSQFIAMPLLAYSIATVIFMTEGLYSFALGMFISGCAPGGGASNYWTLLLDGNVPVSITMTFISTLAALVMMPLWIWALGDRFLQSQTVEFHIKIPYANIISSLLTMIIPLLIGICLACYKPVIRKNARKIMRPFLIFVVTFLVGFGAVANLYMFKIMVWRAIFGGLLLPWCGFTVGCFASLLTGQDPKVVTAVAVETGIQNTGIAIMLLKFSFPQPDADISALIPVISASFTPLPLLVMVGIHELIKRLNSRQSNKQSGEVTKELNYDGMQTTPLTLGDGNWNADDIKM</sequence>
<feature type="transmembrane region" description="Helical" evidence="7">
    <location>
        <begin position="226"/>
        <end position="247"/>
    </location>
</feature>
<dbReference type="InterPro" id="IPR004710">
    <property type="entry name" value="Bilac:Na_transpt"/>
</dbReference>
<organism evidence="9 10">
    <name type="scientific">Syphacia muris</name>
    <dbReference type="NCBI Taxonomy" id="451379"/>
    <lineage>
        <taxon>Eukaryota</taxon>
        <taxon>Metazoa</taxon>
        <taxon>Ecdysozoa</taxon>
        <taxon>Nematoda</taxon>
        <taxon>Chromadorea</taxon>
        <taxon>Rhabditida</taxon>
        <taxon>Spirurina</taxon>
        <taxon>Oxyuridomorpha</taxon>
        <taxon>Oxyuroidea</taxon>
        <taxon>Oxyuridae</taxon>
        <taxon>Syphacia</taxon>
    </lineage>
</organism>
<protein>
    <submittedName>
        <fullName evidence="10">Ileal sodium/bile acid cotransporter</fullName>
    </submittedName>
</protein>
<dbReference type="Pfam" id="PF01758">
    <property type="entry name" value="SBF"/>
    <property type="match status" value="1"/>
</dbReference>
<feature type="transmembrane region" description="Helical" evidence="7">
    <location>
        <begin position="422"/>
        <end position="444"/>
    </location>
</feature>
<dbReference type="Gene3D" id="1.20.1530.20">
    <property type="match status" value="1"/>
</dbReference>
<feature type="chain" id="PRO_5007419213" evidence="8">
    <location>
        <begin position="29"/>
        <end position="491"/>
    </location>
</feature>
<dbReference type="PANTHER" id="PTHR10361">
    <property type="entry name" value="SODIUM-BILE ACID COTRANSPORTER"/>
    <property type="match status" value="1"/>
</dbReference>
<dbReference type="GO" id="GO:0015293">
    <property type="term" value="F:symporter activity"/>
    <property type="evidence" value="ECO:0007669"/>
    <property type="project" value="UniProtKB-KW"/>
</dbReference>
<feature type="transmembrane region" description="Helical" evidence="7">
    <location>
        <begin position="361"/>
        <end position="384"/>
    </location>
</feature>
<proteinExistence type="inferred from homology"/>
<evidence type="ECO:0000256" key="3">
    <source>
        <dbReference type="ARBA" id="ARBA00022692"/>
    </source>
</evidence>
<keyword evidence="9" id="KW-1185">Reference proteome</keyword>
<feature type="transmembrane region" description="Helical" evidence="7">
    <location>
        <begin position="198"/>
        <end position="220"/>
    </location>
</feature>
<evidence type="ECO:0000256" key="6">
    <source>
        <dbReference type="ARBA" id="ARBA00023136"/>
    </source>
</evidence>
<keyword evidence="4" id="KW-0813">Transport</keyword>
<evidence type="ECO:0000256" key="7">
    <source>
        <dbReference type="SAM" id="Phobius"/>
    </source>
</evidence>